<gene>
    <name evidence="1" type="ORF">LCGC14_2403880</name>
</gene>
<organism evidence="1">
    <name type="scientific">marine sediment metagenome</name>
    <dbReference type="NCBI Taxonomy" id="412755"/>
    <lineage>
        <taxon>unclassified sequences</taxon>
        <taxon>metagenomes</taxon>
        <taxon>ecological metagenomes</taxon>
    </lineage>
</organism>
<dbReference type="AlphaFoldDB" id="A0A0F9BUQ0"/>
<name>A0A0F9BUQ0_9ZZZZ</name>
<comment type="caution">
    <text evidence="1">The sequence shown here is derived from an EMBL/GenBank/DDBJ whole genome shotgun (WGS) entry which is preliminary data.</text>
</comment>
<sequence>MRKILMKGRHLEKGDIIAVPRNNVIRFGVVSHFKASRLYYWTSLWSYEKDKPRFVVDHASYAESSGRALKIKLETIPFIKIRNELSEILVLLNI</sequence>
<reference evidence="1" key="1">
    <citation type="journal article" date="2015" name="Nature">
        <title>Complex archaea that bridge the gap between prokaryotes and eukaryotes.</title>
        <authorList>
            <person name="Spang A."/>
            <person name="Saw J.H."/>
            <person name="Jorgensen S.L."/>
            <person name="Zaremba-Niedzwiedzka K."/>
            <person name="Martijn J."/>
            <person name="Lind A.E."/>
            <person name="van Eijk R."/>
            <person name="Schleper C."/>
            <person name="Guy L."/>
            <person name="Ettema T.J."/>
        </authorList>
    </citation>
    <scope>NUCLEOTIDE SEQUENCE</scope>
</reference>
<proteinExistence type="predicted"/>
<accession>A0A0F9BUQ0</accession>
<evidence type="ECO:0000313" key="1">
    <source>
        <dbReference type="EMBL" id="KKL25579.1"/>
    </source>
</evidence>
<protein>
    <submittedName>
        <fullName evidence="1">Uncharacterized protein</fullName>
    </submittedName>
</protein>
<dbReference type="EMBL" id="LAZR01036163">
    <property type="protein sequence ID" value="KKL25579.1"/>
    <property type="molecule type" value="Genomic_DNA"/>
</dbReference>